<dbReference type="SUPFAM" id="SSF103481">
    <property type="entry name" value="Multidrug resistance efflux transporter EmrE"/>
    <property type="match status" value="2"/>
</dbReference>
<keyword evidence="5 6" id="KW-0472">Membrane</keyword>
<dbReference type="HOGENOM" id="CLU_033863_10_0_0"/>
<feature type="domain" description="EamA" evidence="7">
    <location>
        <begin position="170"/>
        <end position="303"/>
    </location>
</feature>
<feature type="transmembrane region" description="Helical" evidence="6">
    <location>
        <begin position="231"/>
        <end position="252"/>
    </location>
</feature>
<dbReference type="PANTHER" id="PTHR32322:SF2">
    <property type="entry name" value="EAMA DOMAIN-CONTAINING PROTEIN"/>
    <property type="match status" value="1"/>
</dbReference>
<dbReference type="OrthoDB" id="9809509at2"/>
<protein>
    <submittedName>
        <fullName evidence="8">DMT(Drug/metabolite transporter) superfamily permease</fullName>
    </submittedName>
</protein>
<feature type="transmembrane region" description="Helical" evidence="6">
    <location>
        <begin position="139"/>
        <end position="159"/>
    </location>
</feature>
<dbReference type="Pfam" id="PF00892">
    <property type="entry name" value="EamA"/>
    <property type="match status" value="2"/>
</dbReference>
<dbReference type="AlphaFoldDB" id="L0A4D8"/>
<name>L0A4D8_DEIPD</name>
<organism evidence="8 9">
    <name type="scientific">Deinococcus peraridilitoris (strain DSM 19664 / LMG 22246 / CIP 109416 / KR-200)</name>
    <dbReference type="NCBI Taxonomy" id="937777"/>
    <lineage>
        <taxon>Bacteria</taxon>
        <taxon>Thermotogati</taxon>
        <taxon>Deinococcota</taxon>
        <taxon>Deinococci</taxon>
        <taxon>Deinococcales</taxon>
        <taxon>Deinococcaceae</taxon>
        <taxon>Deinococcus</taxon>
    </lineage>
</organism>
<dbReference type="eggNOG" id="COG0697">
    <property type="taxonomic scope" value="Bacteria"/>
</dbReference>
<dbReference type="GO" id="GO:0016020">
    <property type="term" value="C:membrane"/>
    <property type="evidence" value="ECO:0007669"/>
    <property type="project" value="UniProtKB-SubCell"/>
</dbReference>
<evidence type="ECO:0000313" key="8">
    <source>
        <dbReference type="EMBL" id="AFZ68294.1"/>
    </source>
</evidence>
<accession>L0A4D8</accession>
<evidence type="ECO:0000256" key="3">
    <source>
        <dbReference type="ARBA" id="ARBA00022692"/>
    </source>
</evidence>
<dbReference type="PATRIC" id="fig|937777.3.peg.2846"/>
<evidence type="ECO:0000259" key="7">
    <source>
        <dbReference type="Pfam" id="PF00892"/>
    </source>
</evidence>
<sequence length="310" mass="33311">MLRVARVSHVPAPGKVPFSVVETLVPLAFVLLWSTGFVGSKLGFPYAEPFTFLSLRFLLTLLLLLAVVVFTRPAWPRSWRQAGHIALSGVFLHAVYLSGTWYAIYLGLPAGLAALIVGLQPVLTAALAPLLGERVSVRAWTGLGLGFVGVALVVLDKLLVGHHQAVQPMALLAAGVALIGTTVGTLHQKRFSSTMPLVSGTIIQYTVTLLLVGPAALLFETRQVDWTPEFLFALGWLILALSLGAMFLLLYLLRSRTTARVTSLFYLVPPATALEAYLLFNETLGLAALFGMLVVVLGVWLVATDARKAA</sequence>
<feature type="transmembrane region" description="Helical" evidence="6">
    <location>
        <begin position="165"/>
        <end position="186"/>
    </location>
</feature>
<dbReference type="InterPro" id="IPR050638">
    <property type="entry name" value="AA-Vitamin_Transporters"/>
</dbReference>
<evidence type="ECO:0000256" key="4">
    <source>
        <dbReference type="ARBA" id="ARBA00022989"/>
    </source>
</evidence>
<dbReference type="PANTHER" id="PTHR32322">
    <property type="entry name" value="INNER MEMBRANE TRANSPORTER"/>
    <property type="match status" value="1"/>
</dbReference>
<feature type="transmembrane region" description="Helical" evidence="6">
    <location>
        <begin position="82"/>
        <end position="104"/>
    </location>
</feature>
<feature type="transmembrane region" description="Helical" evidence="6">
    <location>
        <begin position="198"/>
        <end position="219"/>
    </location>
</feature>
<reference evidence="9" key="1">
    <citation type="submission" date="2012-03" db="EMBL/GenBank/DDBJ databases">
        <title>Complete sequence of chromosome of Deinococcus peraridilitoris DSM 19664.</title>
        <authorList>
            <person name="Lucas S."/>
            <person name="Copeland A."/>
            <person name="Lapidus A."/>
            <person name="Glavina del Rio T."/>
            <person name="Dalin E."/>
            <person name="Tice H."/>
            <person name="Bruce D."/>
            <person name="Goodwin L."/>
            <person name="Pitluck S."/>
            <person name="Peters L."/>
            <person name="Mikhailova N."/>
            <person name="Lu M."/>
            <person name="Kyrpides N."/>
            <person name="Mavromatis K."/>
            <person name="Ivanova N."/>
            <person name="Brettin T."/>
            <person name="Detter J.C."/>
            <person name="Han C."/>
            <person name="Larimer F."/>
            <person name="Land M."/>
            <person name="Hauser L."/>
            <person name="Markowitz V."/>
            <person name="Cheng J.-F."/>
            <person name="Hugenholtz P."/>
            <person name="Woyke T."/>
            <person name="Wu D."/>
            <person name="Pukall R."/>
            <person name="Steenblock K."/>
            <person name="Brambilla E."/>
            <person name="Klenk H.-P."/>
            <person name="Eisen J.A."/>
        </authorList>
    </citation>
    <scope>NUCLEOTIDE SEQUENCE [LARGE SCALE GENOMIC DNA]</scope>
    <source>
        <strain evidence="9">DSM 19664 / LMG 22246 / CIP 109416 / KR-200</strain>
    </source>
</reference>
<proteinExistence type="inferred from homology"/>
<keyword evidence="3 6" id="KW-0812">Transmembrane</keyword>
<feature type="transmembrane region" description="Helical" evidence="6">
    <location>
        <begin position="264"/>
        <end position="280"/>
    </location>
</feature>
<gene>
    <name evidence="8" type="ordered locus">Deipe_2831</name>
</gene>
<dbReference type="InterPro" id="IPR037185">
    <property type="entry name" value="EmrE-like"/>
</dbReference>
<evidence type="ECO:0000313" key="9">
    <source>
        <dbReference type="Proteomes" id="UP000010467"/>
    </source>
</evidence>
<dbReference type="EMBL" id="CP003382">
    <property type="protein sequence ID" value="AFZ68294.1"/>
    <property type="molecule type" value="Genomic_DNA"/>
</dbReference>
<keyword evidence="4 6" id="KW-1133">Transmembrane helix</keyword>
<keyword evidence="9" id="KW-1185">Reference proteome</keyword>
<evidence type="ECO:0000256" key="1">
    <source>
        <dbReference type="ARBA" id="ARBA00004141"/>
    </source>
</evidence>
<feature type="transmembrane region" description="Helical" evidence="6">
    <location>
        <begin position="50"/>
        <end position="70"/>
    </location>
</feature>
<feature type="domain" description="EamA" evidence="7">
    <location>
        <begin position="27"/>
        <end position="154"/>
    </location>
</feature>
<comment type="similarity">
    <text evidence="2">Belongs to the EamA transporter family.</text>
</comment>
<feature type="transmembrane region" description="Helical" evidence="6">
    <location>
        <begin position="286"/>
        <end position="303"/>
    </location>
</feature>
<dbReference type="STRING" id="937777.Deipe_2831"/>
<comment type="subcellular location">
    <subcellularLocation>
        <location evidence="1">Membrane</location>
        <topology evidence="1">Multi-pass membrane protein</topology>
    </subcellularLocation>
</comment>
<feature type="transmembrane region" description="Helical" evidence="6">
    <location>
        <begin position="20"/>
        <end position="38"/>
    </location>
</feature>
<feature type="transmembrane region" description="Helical" evidence="6">
    <location>
        <begin position="110"/>
        <end position="132"/>
    </location>
</feature>
<evidence type="ECO:0000256" key="5">
    <source>
        <dbReference type="ARBA" id="ARBA00023136"/>
    </source>
</evidence>
<evidence type="ECO:0000256" key="6">
    <source>
        <dbReference type="SAM" id="Phobius"/>
    </source>
</evidence>
<dbReference type="Proteomes" id="UP000010467">
    <property type="component" value="Chromosome"/>
</dbReference>
<evidence type="ECO:0000256" key="2">
    <source>
        <dbReference type="ARBA" id="ARBA00007362"/>
    </source>
</evidence>
<dbReference type="InterPro" id="IPR000620">
    <property type="entry name" value="EamA_dom"/>
</dbReference>
<dbReference type="KEGG" id="dpd:Deipe_2831"/>
<dbReference type="RefSeq" id="WP_015236596.1">
    <property type="nucleotide sequence ID" value="NC_019793.1"/>
</dbReference>